<dbReference type="RefSeq" id="WP_210881095.1">
    <property type="nucleotide sequence ID" value="NZ_JAGPYQ010000001.1"/>
</dbReference>
<sequence length="170" mass="18339">MTAVVYDAGMLIHLEQGRKKAVSLHQEILRRGGHRPIVPLPVLGQVWRPGAGNYTCLKAVLAGCTVYAARDSRAPLFTAKGWDDPLHACRPCVAGHTEADGKRVGALGARAKLPAKKDFDVVDALVLMIAAHHGRALIVTTDLDDLPAYREALGEHHIGICHPDAPQRIL</sequence>
<comment type="caution">
    <text evidence="1">The sequence shown here is derived from an EMBL/GenBank/DDBJ whole genome shotgun (WGS) entry which is preliminary data.</text>
</comment>
<name>A0A940XUW3_9ACTN</name>
<reference evidence="1 2" key="1">
    <citation type="submission" date="2021-04" db="EMBL/GenBank/DDBJ databases">
        <authorList>
            <person name="Tang X."/>
            <person name="Zhou X."/>
            <person name="Chen X."/>
            <person name="Cernava T."/>
            <person name="Zhang C."/>
        </authorList>
    </citation>
    <scope>NUCLEOTIDE SEQUENCE [LARGE SCALE GENOMIC DNA]</scope>
    <source>
        <strain evidence="1 2">BH-SS-21</strain>
    </source>
</reference>
<organism evidence="1 2">
    <name type="scientific">Streptomyces liliiviolaceus</name>
    <dbReference type="NCBI Taxonomy" id="2823109"/>
    <lineage>
        <taxon>Bacteria</taxon>
        <taxon>Bacillati</taxon>
        <taxon>Actinomycetota</taxon>
        <taxon>Actinomycetes</taxon>
        <taxon>Kitasatosporales</taxon>
        <taxon>Streptomycetaceae</taxon>
        <taxon>Streptomyces</taxon>
    </lineage>
</organism>
<evidence type="ECO:0000313" key="2">
    <source>
        <dbReference type="Proteomes" id="UP000677413"/>
    </source>
</evidence>
<dbReference type="Proteomes" id="UP000677413">
    <property type="component" value="Unassembled WGS sequence"/>
</dbReference>
<dbReference type="AlphaFoldDB" id="A0A940XUW3"/>
<keyword evidence="2" id="KW-1185">Reference proteome</keyword>
<evidence type="ECO:0008006" key="3">
    <source>
        <dbReference type="Google" id="ProtNLM"/>
    </source>
</evidence>
<dbReference type="EMBL" id="JAGPYQ010000001">
    <property type="protein sequence ID" value="MBQ0847386.1"/>
    <property type="molecule type" value="Genomic_DNA"/>
</dbReference>
<proteinExistence type="predicted"/>
<evidence type="ECO:0000313" key="1">
    <source>
        <dbReference type="EMBL" id="MBQ0847386.1"/>
    </source>
</evidence>
<gene>
    <name evidence="1" type="ORF">J8N05_03990</name>
</gene>
<protein>
    <recommendedName>
        <fullName evidence="3">PIN domain-containing protein</fullName>
    </recommendedName>
</protein>
<accession>A0A940XUW3</accession>